<keyword evidence="5 10" id="KW-0949">S-adenosyl-L-methionine</keyword>
<dbReference type="InterPro" id="IPR006158">
    <property type="entry name" value="Cobalamin-bd"/>
</dbReference>
<dbReference type="InterPro" id="IPR011822">
    <property type="entry name" value="MetH"/>
</dbReference>
<dbReference type="RefSeq" id="WP_163286618.1">
    <property type="nucleotide sequence ID" value="NZ_JAAGVY010000042.1"/>
</dbReference>
<dbReference type="Pfam" id="PF00809">
    <property type="entry name" value="Pterin_bind"/>
    <property type="match status" value="1"/>
</dbReference>
<dbReference type="Pfam" id="PF02310">
    <property type="entry name" value="B12-binding"/>
    <property type="match status" value="1"/>
</dbReference>
<organism evidence="17 18">
    <name type="scientific">Cryomorpha ignava</name>
    <dbReference type="NCBI Taxonomy" id="101383"/>
    <lineage>
        <taxon>Bacteria</taxon>
        <taxon>Pseudomonadati</taxon>
        <taxon>Bacteroidota</taxon>
        <taxon>Flavobacteriia</taxon>
        <taxon>Flavobacteriales</taxon>
        <taxon>Cryomorphaceae</taxon>
        <taxon>Cryomorpha</taxon>
    </lineage>
</organism>
<name>A0A7K3WU02_9FLAO</name>
<dbReference type="PROSITE" id="PS50972">
    <property type="entry name" value="PTERIN_BINDING"/>
    <property type="match status" value="1"/>
</dbReference>
<keyword evidence="3 10" id="KW-0846">Cobalamin</keyword>
<feature type="binding site" evidence="12">
    <location>
        <position position="611"/>
    </location>
    <ligand>
        <name>S-adenosyl-L-methionine</name>
        <dbReference type="ChEBI" id="CHEBI:59789"/>
    </ligand>
</feature>
<evidence type="ECO:0000256" key="1">
    <source>
        <dbReference type="ARBA" id="ARBA00010398"/>
    </source>
</evidence>
<feature type="domain" description="B12-binding" evidence="15">
    <location>
        <begin position="409"/>
        <end position="545"/>
    </location>
</feature>
<evidence type="ECO:0000256" key="8">
    <source>
        <dbReference type="ARBA" id="ARBA00023285"/>
    </source>
</evidence>
<dbReference type="InterPro" id="IPR050554">
    <property type="entry name" value="Met_Synthase/Corrinoid"/>
</dbReference>
<feature type="domain" description="AdoMet activation" evidence="14">
    <location>
        <begin position="560"/>
        <end position="891"/>
    </location>
</feature>
<comment type="caution">
    <text evidence="17">The sequence shown here is derived from an EMBL/GenBank/DDBJ whole genome shotgun (WGS) entry which is preliminary data.</text>
</comment>
<accession>A0A7K3WU02</accession>
<feature type="binding site" description="axial binding residue" evidence="11">
    <location>
        <position position="422"/>
    </location>
    <ligand>
        <name>methylcob(III)alamin</name>
        <dbReference type="ChEBI" id="CHEBI:28115"/>
    </ligand>
    <ligandPart>
        <name>Co</name>
        <dbReference type="ChEBI" id="CHEBI:27638"/>
    </ligandPart>
</feature>
<dbReference type="GO" id="GO:0031419">
    <property type="term" value="F:cobalamin binding"/>
    <property type="evidence" value="ECO:0007669"/>
    <property type="project" value="UniProtKB-UniRule"/>
</dbReference>
<keyword evidence="8 10" id="KW-0170">Cobalt</keyword>
<dbReference type="AlphaFoldDB" id="A0A7K3WU02"/>
<dbReference type="FunFam" id="1.10.1240.10:FF:000001">
    <property type="entry name" value="Methionine synthase"/>
    <property type="match status" value="1"/>
</dbReference>
<dbReference type="Gene3D" id="1.10.288.10">
    <property type="entry name" value="Cobalamin-dependent Methionine Synthase, domain 2"/>
    <property type="match status" value="1"/>
</dbReference>
<dbReference type="CDD" id="cd00740">
    <property type="entry name" value="MeTr"/>
    <property type="match status" value="1"/>
</dbReference>
<dbReference type="SUPFAM" id="SSF52242">
    <property type="entry name" value="Cobalamin (vitamin B12)-binding domain"/>
    <property type="match status" value="1"/>
</dbReference>
<dbReference type="GO" id="GO:0046653">
    <property type="term" value="P:tetrahydrofolate metabolic process"/>
    <property type="evidence" value="ECO:0007669"/>
    <property type="project" value="TreeGrafter"/>
</dbReference>
<keyword evidence="10" id="KW-0028">Amino-acid biosynthesis</keyword>
<dbReference type="GO" id="GO:0008270">
    <property type="term" value="F:zinc ion binding"/>
    <property type="evidence" value="ECO:0007669"/>
    <property type="project" value="UniProtKB-UniRule"/>
</dbReference>
<keyword evidence="2 10" id="KW-0489">Methyltransferase</keyword>
<feature type="binding site" evidence="12">
    <location>
        <position position="801"/>
    </location>
    <ligand>
        <name>S-adenosyl-L-methionine</name>
        <dbReference type="ChEBI" id="CHEBI:59789"/>
    </ligand>
</feature>
<keyword evidence="10" id="KW-0862">Zinc</keyword>
<dbReference type="UniPathway" id="UPA00051">
    <property type="reaction ID" value="UER00081"/>
</dbReference>
<keyword evidence="10" id="KW-0486">Methionine biosynthesis</keyword>
<dbReference type="Gene3D" id="1.10.1240.10">
    <property type="entry name" value="Methionine synthase domain"/>
    <property type="match status" value="1"/>
</dbReference>
<comment type="cofactor">
    <cofactor evidence="10 11">
        <name>methylcob(III)alamin</name>
        <dbReference type="ChEBI" id="CHEBI:28115"/>
    </cofactor>
</comment>
<dbReference type="PROSITE" id="PS51337">
    <property type="entry name" value="B12_BINDING_NTER"/>
    <property type="match status" value="1"/>
</dbReference>
<comment type="similarity">
    <text evidence="1">Belongs to the vitamin-B12 dependent methionine synthase family.</text>
</comment>
<gene>
    <name evidence="17" type="primary">metH</name>
    <name evidence="17" type="ORF">G3O08_16790</name>
</gene>
<evidence type="ECO:0000256" key="11">
    <source>
        <dbReference type="PIRSR" id="PIRSR000381-1"/>
    </source>
</evidence>
<dbReference type="EMBL" id="JAAGVY010000042">
    <property type="protein sequence ID" value="NEN25160.1"/>
    <property type="molecule type" value="Genomic_DNA"/>
</dbReference>
<dbReference type="PIRSF" id="PIRSF000381">
    <property type="entry name" value="MetH"/>
    <property type="match status" value="1"/>
</dbReference>
<dbReference type="InterPro" id="IPR003759">
    <property type="entry name" value="Cbl-bd_cap"/>
</dbReference>
<dbReference type="GO" id="GO:0008705">
    <property type="term" value="F:methionine synthase activity"/>
    <property type="evidence" value="ECO:0007669"/>
    <property type="project" value="UniProtKB-UniRule"/>
</dbReference>
<sequence>MMKLSGLEGLVIRPNSNFINIGERTNVTGSRKFLRLIREDKYDEAVSIALEQVEGGAQIIDVNMDEGMLDGEKAMVRFLNLIAAEPDIAKVPFMIDSSKWSIIEAGLRCVQGKSIVNSISLKGGEAEFLYQARQIRKYGAAVVVMAFDELGQADTLDRRIEICQRSYDLLTQKVGFPADDIIFDPNIFPVATGLEEHQNNAIDFFESTKWIKENLPGAKVSGGVSNVSFSFRGNDTVREAMHSAFLYHAVKAGMDMGIVNPALLGVYSDIDKDLLDRVEDVLLNRREDATERLLEFAEAIGQSTKEIDKKAEEWRSLPVNERLAHALVKGIDSYIIEDTEESRKSHDRPLHVIEGPLMDGMNIVGDLFGSGKMFLPQVVKSARVMKKSVAYLLPFIEDDKRENDDKSAAGKIVLATVKGDVHDIGKNIVGVVLACNNYEVIDLGVMVPADKIIARAIEENADIIGLSGLITPSLDEMVNVAQEMERVGLKIPLLIGGATTSRVHTAVKIEEHYKRSQAVHVLDASRSVTVVERLLSKDKEAYINEIKADYAKVRDHHANKSARKEFLTYEDSVANKMEIDWDEFSDKQKPKMLGLQHFKKYSLREIASYIDWTPFFQTWELHGKFPQILEDEVVGTEARRVYSDATEMLKEIITNKWLRANGVIGIWPANTVNGDTIEVYNSDGSGEVIHRFECMRQQIKKAQGQPNLSLADFIAPKESGKKDYIGGFAVSSGFGIEPHLERYRADHDDYNSIMLKALADRLAEAFAELMHEKVRKDFWGYGSKENLSKEELIKEKYRGIRPAAGYPACPDHTEKPGLFELLHAEELTGITLTENFAMYPASAVSGLYFAHPESKYFGVGRISKDQVEDMAKRKSMSFEEMQKWLSPNLNY</sequence>
<comment type="pathway">
    <text evidence="10">Amino-acid biosynthesis; L-methionine biosynthesis via de novo pathway; L-methionine from L-homocysteine (MetH route): step 1/1.</text>
</comment>
<feature type="binding site" evidence="12">
    <location>
        <position position="354"/>
    </location>
    <ligand>
        <name>methylcob(III)alamin</name>
        <dbReference type="ChEBI" id="CHEBI:28115"/>
    </ligand>
</feature>
<dbReference type="InterPro" id="IPR036724">
    <property type="entry name" value="Cobalamin-bd_sf"/>
</dbReference>
<dbReference type="InterPro" id="IPR004223">
    <property type="entry name" value="VitB12-dep_Met_synth_activ_dom"/>
</dbReference>
<comment type="cofactor">
    <cofactor evidence="10">
        <name>Zn(2+)</name>
        <dbReference type="ChEBI" id="CHEBI:29105"/>
    </cofactor>
</comment>
<dbReference type="GO" id="GO:0032259">
    <property type="term" value="P:methylation"/>
    <property type="evidence" value="ECO:0007669"/>
    <property type="project" value="UniProtKB-KW"/>
</dbReference>
<protein>
    <recommendedName>
        <fullName evidence="9 10">Methionine synthase</fullName>
        <ecNumber evidence="9 10">2.1.1.13</ecNumber>
    </recommendedName>
    <alternativeName>
        <fullName evidence="10">5-methyltetrahydrofolate--homocysteine methyltransferase</fullName>
    </alternativeName>
</protein>
<dbReference type="Gene3D" id="3.40.50.280">
    <property type="entry name" value="Cobalamin-binding domain"/>
    <property type="match status" value="1"/>
</dbReference>
<keyword evidence="7" id="KW-0677">Repeat</keyword>
<dbReference type="InterPro" id="IPR033706">
    <property type="entry name" value="Met_synthase_B12-bd"/>
</dbReference>
<comment type="catalytic activity">
    <reaction evidence="10">
        <text>(6S)-5-methyl-5,6,7,8-tetrahydrofolate + L-homocysteine = (6S)-5,6,7,8-tetrahydrofolate + L-methionine</text>
        <dbReference type="Rhea" id="RHEA:11172"/>
        <dbReference type="ChEBI" id="CHEBI:18608"/>
        <dbReference type="ChEBI" id="CHEBI:57453"/>
        <dbReference type="ChEBI" id="CHEBI:57844"/>
        <dbReference type="ChEBI" id="CHEBI:58199"/>
        <dbReference type="EC" id="2.1.1.13"/>
    </reaction>
</comment>
<feature type="binding site" evidence="12">
    <location>
        <begin position="419"/>
        <end position="423"/>
    </location>
    <ligand>
        <name>methylcob(III)alamin</name>
        <dbReference type="ChEBI" id="CHEBI:28115"/>
    </ligand>
</feature>
<dbReference type="InterPro" id="IPR037010">
    <property type="entry name" value="VitB12-dep_Met_synth_activ_sf"/>
</dbReference>
<evidence type="ECO:0000256" key="5">
    <source>
        <dbReference type="ARBA" id="ARBA00022691"/>
    </source>
</evidence>
<feature type="domain" description="B12-binding N-terminal" evidence="16">
    <location>
        <begin position="310"/>
        <end position="404"/>
    </location>
</feature>
<evidence type="ECO:0000259" key="16">
    <source>
        <dbReference type="PROSITE" id="PS51337"/>
    </source>
</evidence>
<dbReference type="InterPro" id="IPR000489">
    <property type="entry name" value="Pterin-binding_dom"/>
</dbReference>
<dbReference type="GO" id="GO:0050667">
    <property type="term" value="P:homocysteine metabolic process"/>
    <property type="evidence" value="ECO:0007669"/>
    <property type="project" value="TreeGrafter"/>
</dbReference>
<dbReference type="Pfam" id="PF02607">
    <property type="entry name" value="B12-binding_2"/>
    <property type="match status" value="1"/>
</dbReference>
<evidence type="ECO:0000256" key="9">
    <source>
        <dbReference type="NCBIfam" id="TIGR02082"/>
    </source>
</evidence>
<dbReference type="FunFam" id="3.40.50.280:FF:000001">
    <property type="entry name" value="Methionine synthase"/>
    <property type="match status" value="1"/>
</dbReference>
<dbReference type="PANTHER" id="PTHR45833">
    <property type="entry name" value="METHIONINE SYNTHASE"/>
    <property type="match status" value="1"/>
</dbReference>
<dbReference type="Proteomes" id="UP000486602">
    <property type="component" value="Unassembled WGS sequence"/>
</dbReference>
<dbReference type="Gene3D" id="3.10.196.10">
    <property type="entry name" value="Vitamin B12-dependent methionine synthase, activation domain"/>
    <property type="match status" value="1"/>
</dbReference>
<feature type="binding site" evidence="12">
    <location>
        <position position="467"/>
    </location>
    <ligand>
        <name>methylcob(III)alamin</name>
        <dbReference type="ChEBI" id="CHEBI:28115"/>
    </ligand>
</feature>
<dbReference type="CDD" id="cd02069">
    <property type="entry name" value="methionine_synthase_B12_BD"/>
    <property type="match status" value="1"/>
</dbReference>
<dbReference type="SUPFAM" id="SSF56507">
    <property type="entry name" value="Methionine synthase activation domain-like"/>
    <property type="match status" value="1"/>
</dbReference>
<comment type="function">
    <text evidence="10">Catalyzes the transfer of a methyl group from methyl-cobalamin to homocysteine, yielding enzyme-bound cob(I)alamin and methionine. Subsequently, remethylates the cofactor using methyltetrahydrofolate.</text>
</comment>
<evidence type="ECO:0000313" key="18">
    <source>
        <dbReference type="Proteomes" id="UP000486602"/>
    </source>
</evidence>
<evidence type="ECO:0000256" key="10">
    <source>
        <dbReference type="PIRNR" id="PIRNR000381"/>
    </source>
</evidence>
<dbReference type="EC" id="2.1.1.13" evidence="9 10"/>
<feature type="domain" description="Pterin-binding" evidence="13">
    <location>
        <begin position="18"/>
        <end position="279"/>
    </location>
</feature>
<dbReference type="SUPFAM" id="SSF51717">
    <property type="entry name" value="Dihydropteroate synthetase-like"/>
    <property type="match status" value="1"/>
</dbReference>
<dbReference type="Pfam" id="PF02965">
    <property type="entry name" value="Met_synt_B12"/>
    <property type="match status" value="1"/>
</dbReference>
<evidence type="ECO:0000259" key="15">
    <source>
        <dbReference type="PROSITE" id="PS51332"/>
    </source>
</evidence>
<proteinExistence type="inferred from homology"/>
<evidence type="ECO:0000256" key="12">
    <source>
        <dbReference type="PIRSR" id="PIRSR000381-2"/>
    </source>
</evidence>
<evidence type="ECO:0000256" key="2">
    <source>
        <dbReference type="ARBA" id="ARBA00022603"/>
    </source>
</evidence>
<dbReference type="InterPro" id="IPR036594">
    <property type="entry name" value="Meth_synthase_dom"/>
</dbReference>
<feature type="binding site" evidence="12">
    <location>
        <position position="524"/>
    </location>
    <ligand>
        <name>methylcob(III)alamin</name>
        <dbReference type="ChEBI" id="CHEBI:28115"/>
    </ligand>
</feature>
<dbReference type="Gene3D" id="3.20.20.20">
    <property type="entry name" value="Dihydropteroate synthase-like"/>
    <property type="match status" value="1"/>
</dbReference>
<evidence type="ECO:0000256" key="6">
    <source>
        <dbReference type="ARBA" id="ARBA00022723"/>
    </source>
</evidence>
<evidence type="ECO:0000256" key="3">
    <source>
        <dbReference type="ARBA" id="ARBA00022628"/>
    </source>
</evidence>
<evidence type="ECO:0000259" key="14">
    <source>
        <dbReference type="PROSITE" id="PS50974"/>
    </source>
</evidence>
<comment type="domain">
    <text evidence="10">Modular enzyme with four functionally distinct domains. The isolated Hcy-binding domain catalyzes methyl transfer from free methylcobalamin to homocysteine. The Hcy-binding domain in association with the pterin-binding domain catalyzes the methylation of cob(I)alamin by methyltetrahydrofolate and the methylation of homocysteine. The B12-binding domain binds the cofactor. The AdoMet activation domain binds S-adenosyl-L-methionine. Under aerobic conditions cob(I)alamin can be converted to inactive cob(II)alamin. Reductive methylation by S-adenosyl-L-methionine and flavodoxin regenerates methylcobalamin.</text>
</comment>
<dbReference type="GO" id="GO:0005829">
    <property type="term" value="C:cytosol"/>
    <property type="evidence" value="ECO:0007669"/>
    <property type="project" value="TreeGrafter"/>
</dbReference>
<feature type="binding site" evidence="12">
    <location>
        <position position="471"/>
    </location>
    <ligand>
        <name>methylcob(III)alamin</name>
        <dbReference type="ChEBI" id="CHEBI:28115"/>
    </ligand>
</feature>
<dbReference type="SUPFAM" id="SSF47644">
    <property type="entry name" value="Methionine synthase domain"/>
    <property type="match status" value="1"/>
</dbReference>
<evidence type="ECO:0000256" key="7">
    <source>
        <dbReference type="ARBA" id="ARBA00022737"/>
    </source>
</evidence>
<dbReference type="SMART" id="SM01018">
    <property type="entry name" value="B12-binding_2"/>
    <property type="match status" value="1"/>
</dbReference>
<evidence type="ECO:0000259" key="13">
    <source>
        <dbReference type="PROSITE" id="PS50972"/>
    </source>
</evidence>
<feature type="binding site" evidence="12">
    <location>
        <begin position="856"/>
        <end position="857"/>
    </location>
    <ligand>
        <name>S-adenosyl-L-methionine</name>
        <dbReference type="ChEBI" id="CHEBI:59789"/>
    </ligand>
</feature>
<evidence type="ECO:0000256" key="4">
    <source>
        <dbReference type="ARBA" id="ARBA00022679"/>
    </source>
</evidence>
<reference evidence="17 18" key="1">
    <citation type="submission" date="2020-02" db="EMBL/GenBank/DDBJ databases">
        <title>Out from the shadows clarifying the taxonomy of the family Cryomorphaceae and related taxa by utilizing the GTDB taxonomic framework.</title>
        <authorList>
            <person name="Bowman J.P."/>
        </authorList>
    </citation>
    <scope>NUCLEOTIDE SEQUENCE [LARGE SCALE GENOMIC DNA]</scope>
    <source>
        <strain evidence="17 18">QSSC 1-22</strain>
    </source>
</reference>
<evidence type="ECO:0000313" key="17">
    <source>
        <dbReference type="EMBL" id="NEN25160.1"/>
    </source>
</evidence>
<dbReference type="InterPro" id="IPR011005">
    <property type="entry name" value="Dihydropteroate_synth-like_sf"/>
</dbReference>
<dbReference type="PROSITE" id="PS51332">
    <property type="entry name" value="B12_BINDING"/>
    <property type="match status" value="1"/>
</dbReference>
<keyword evidence="4 10" id="KW-0808">Transferase</keyword>
<keyword evidence="6 10" id="KW-0479">Metal-binding</keyword>
<keyword evidence="18" id="KW-1185">Reference proteome</keyword>
<dbReference type="PANTHER" id="PTHR45833:SF1">
    <property type="entry name" value="METHIONINE SYNTHASE"/>
    <property type="match status" value="1"/>
</dbReference>
<dbReference type="PROSITE" id="PS50974">
    <property type="entry name" value="ADOMET_ACTIVATION"/>
    <property type="match status" value="1"/>
</dbReference>
<dbReference type="NCBIfam" id="NF007024">
    <property type="entry name" value="PRK09490.1"/>
    <property type="match status" value="1"/>
</dbReference>
<dbReference type="FunFam" id="3.20.20.20:FF:000002">
    <property type="entry name" value="Methionine synthase"/>
    <property type="match status" value="1"/>
</dbReference>
<dbReference type="NCBIfam" id="TIGR02082">
    <property type="entry name" value="metH"/>
    <property type="match status" value="1"/>
</dbReference>